<feature type="transmembrane region" description="Helical" evidence="1">
    <location>
        <begin position="211"/>
        <end position="234"/>
    </location>
</feature>
<organism evidence="2 3">
    <name type="scientific">Luteimonas notoginsengisoli</name>
    <dbReference type="NCBI Taxonomy" id="1578200"/>
    <lineage>
        <taxon>Bacteria</taxon>
        <taxon>Pseudomonadati</taxon>
        <taxon>Pseudomonadota</taxon>
        <taxon>Gammaproteobacteria</taxon>
        <taxon>Lysobacterales</taxon>
        <taxon>Lysobacteraceae</taxon>
        <taxon>Luteimonas</taxon>
    </lineage>
</organism>
<sequence>MNAPAIDAAPRTAAPVHSTHKFKLLLQREFWEHKGGFFWAPLIAGAISLLLTGMMIVFGLVAARRAADSGDLQFDGINVNGLDIGQLTSHMNAEDMVKFSQGIDLTLYLSSSWPFIVLAFVVFFYCLGALYDERKDRSVLFWKSLPVSDAQTVLSKVASAVVMAPVLAVVMSLITMLGLMVMLSAVVLLHGGNPWTLLWGPANPLTIAASSLAWIPVYALWSLPTVGWLLLCSAWSRSKPFLWALMVPLFAGIFVSWFDLMELFKLDSAWFWGNIVGRLLLGTVPGMDLLYREGFGENAGDHGLQNIIQNLSPAGQLSSLATPEIWIGAVVGALMIYAAIQLRRRRELAD</sequence>
<reference evidence="3" key="1">
    <citation type="journal article" date="2019" name="Int. J. Syst. Evol. Microbiol.">
        <title>The Global Catalogue of Microorganisms (GCM) 10K type strain sequencing project: providing services to taxonomists for standard genome sequencing and annotation.</title>
        <authorList>
            <consortium name="The Broad Institute Genomics Platform"/>
            <consortium name="The Broad Institute Genome Sequencing Center for Infectious Disease"/>
            <person name="Wu L."/>
            <person name="Ma J."/>
        </authorList>
    </citation>
    <scope>NUCLEOTIDE SEQUENCE [LARGE SCALE GENOMIC DNA]</scope>
    <source>
        <strain evidence="3">KCTC 42211</strain>
    </source>
</reference>
<proteinExistence type="predicted"/>
<feature type="transmembrane region" description="Helical" evidence="1">
    <location>
        <begin position="166"/>
        <end position="191"/>
    </location>
</feature>
<evidence type="ECO:0000256" key="1">
    <source>
        <dbReference type="SAM" id="Phobius"/>
    </source>
</evidence>
<evidence type="ECO:0000313" key="2">
    <source>
        <dbReference type="EMBL" id="MFC3659490.1"/>
    </source>
</evidence>
<dbReference type="Proteomes" id="UP001595724">
    <property type="component" value="Unassembled WGS sequence"/>
</dbReference>
<keyword evidence="1" id="KW-0812">Transmembrane</keyword>
<feature type="transmembrane region" description="Helical" evidence="1">
    <location>
        <begin position="325"/>
        <end position="342"/>
    </location>
</feature>
<protein>
    <recommendedName>
        <fullName evidence="4">ABC transporter permease</fullName>
    </recommendedName>
</protein>
<evidence type="ECO:0000313" key="3">
    <source>
        <dbReference type="Proteomes" id="UP001595724"/>
    </source>
</evidence>
<keyword evidence="1" id="KW-0472">Membrane</keyword>
<dbReference type="EMBL" id="JBHRYF010000001">
    <property type="protein sequence ID" value="MFC3659490.1"/>
    <property type="molecule type" value="Genomic_DNA"/>
</dbReference>
<comment type="caution">
    <text evidence="2">The sequence shown here is derived from an EMBL/GenBank/DDBJ whole genome shotgun (WGS) entry which is preliminary data.</text>
</comment>
<name>A0ABV7URA2_9GAMM</name>
<dbReference type="RefSeq" id="WP_386706953.1">
    <property type="nucleotide sequence ID" value="NZ_JBHRYF010000001.1"/>
</dbReference>
<feature type="transmembrane region" description="Helical" evidence="1">
    <location>
        <begin position="37"/>
        <end position="63"/>
    </location>
</feature>
<evidence type="ECO:0008006" key="4">
    <source>
        <dbReference type="Google" id="ProtNLM"/>
    </source>
</evidence>
<keyword evidence="3" id="KW-1185">Reference proteome</keyword>
<keyword evidence="1" id="KW-1133">Transmembrane helix</keyword>
<accession>A0ABV7URA2</accession>
<feature type="transmembrane region" description="Helical" evidence="1">
    <location>
        <begin position="113"/>
        <end position="131"/>
    </location>
</feature>
<gene>
    <name evidence="2" type="ORF">ACFOM9_05270</name>
</gene>
<feature type="transmembrane region" description="Helical" evidence="1">
    <location>
        <begin position="241"/>
        <end position="258"/>
    </location>
</feature>